<reference evidence="3" key="1">
    <citation type="journal article" date="2010" name="Nat. Biotechnol.">
        <title>Draft genome sequence of the oilseed species Ricinus communis.</title>
        <authorList>
            <person name="Chan A.P."/>
            <person name="Crabtree J."/>
            <person name="Zhao Q."/>
            <person name="Lorenzi H."/>
            <person name="Orvis J."/>
            <person name="Puiu D."/>
            <person name="Melake-Berhan A."/>
            <person name="Jones K.M."/>
            <person name="Redman J."/>
            <person name="Chen G."/>
            <person name="Cahoon E.B."/>
            <person name="Gedil M."/>
            <person name="Stanke M."/>
            <person name="Haas B.J."/>
            <person name="Wortman J.R."/>
            <person name="Fraser-Liggett C.M."/>
            <person name="Ravel J."/>
            <person name="Rabinowicz P.D."/>
        </authorList>
    </citation>
    <scope>NUCLEOTIDE SEQUENCE [LARGE SCALE GENOMIC DNA]</scope>
    <source>
        <strain evidence="3">cv. Hale</strain>
    </source>
</reference>
<dbReference type="Proteomes" id="UP000008311">
    <property type="component" value="Unassembled WGS sequence"/>
</dbReference>
<sequence length="199" mass="21754">MSTVMARAIRKPTSACPKSSGQRGTRSCVFDAVSATTIAATIGPISSDAGRPSISRPRTRMTERASRIAHRGILAFEGRKLARALNGINDIFFADRQAPPERSKDDYRRDFWTGGDAGGAGQLRNVALHCRQGLAAVHPIRSLMNAFLADIVVSFRLGELRDHPGRAGLVVVKDRLTRRHRGCRGLGRHRLDLGACRRC</sequence>
<dbReference type="InParanoid" id="B9TFC2"/>
<dbReference type="AlphaFoldDB" id="B9TFC2"/>
<protein>
    <submittedName>
        <fullName evidence="2">Uncharacterized protein</fullName>
    </submittedName>
</protein>
<gene>
    <name evidence="2" type="ORF">RCOM_1811570</name>
</gene>
<feature type="region of interest" description="Disordered" evidence="1">
    <location>
        <begin position="1"/>
        <end position="25"/>
    </location>
</feature>
<name>B9TFC2_RICCO</name>
<proteinExistence type="predicted"/>
<evidence type="ECO:0000313" key="3">
    <source>
        <dbReference type="Proteomes" id="UP000008311"/>
    </source>
</evidence>
<keyword evidence="3" id="KW-1185">Reference proteome</keyword>
<organism evidence="2 3">
    <name type="scientific">Ricinus communis</name>
    <name type="common">Castor bean</name>
    <dbReference type="NCBI Taxonomy" id="3988"/>
    <lineage>
        <taxon>Eukaryota</taxon>
        <taxon>Viridiplantae</taxon>
        <taxon>Streptophyta</taxon>
        <taxon>Embryophyta</taxon>
        <taxon>Tracheophyta</taxon>
        <taxon>Spermatophyta</taxon>
        <taxon>Magnoliopsida</taxon>
        <taxon>eudicotyledons</taxon>
        <taxon>Gunneridae</taxon>
        <taxon>Pentapetalae</taxon>
        <taxon>rosids</taxon>
        <taxon>fabids</taxon>
        <taxon>Malpighiales</taxon>
        <taxon>Euphorbiaceae</taxon>
        <taxon>Acalyphoideae</taxon>
        <taxon>Acalypheae</taxon>
        <taxon>Ricinus</taxon>
    </lineage>
</organism>
<dbReference type="EMBL" id="EQ979696">
    <property type="protein sequence ID" value="EEF25441.1"/>
    <property type="molecule type" value="Genomic_DNA"/>
</dbReference>
<evidence type="ECO:0000313" key="2">
    <source>
        <dbReference type="EMBL" id="EEF25441.1"/>
    </source>
</evidence>
<evidence type="ECO:0000256" key="1">
    <source>
        <dbReference type="SAM" id="MobiDB-lite"/>
    </source>
</evidence>
<accession>B9TFC2</accession>
<feature type="compositionally biased region" description="Polar residues" evidence="1">
    <location>
        <begin position="16"/>
        <end position="25"/>
    </location>
</feature>